<keyword evidence="2" id="KW-1185">Reference proteome</keyword>
<evidence type="ECO:0000313" key="2">
    <source>
        <dbReference type="Proteomes" id="UP000233551"/>
    </source>
</evidence>
<gene>
    <name evidence="1" type="ORF">CRG98_009350</name>
</gene>
<dbReference type="EMBL" id="PGOL01000465">
    <property type="protein sequence ID" value="PKI70273.1"/>
    <property type="molecule type" value="Genomic_DNA"/>
</dbReference>
<organism evidence="1 2">
    <name type="scientific">Punica granatum</name>
    <name type="common">Pomegranate</name>
    <dbReference type="NCBI Taxonomy" id="22663"/>
    <lineage>
        <taxon>Eukaryota</taxon>
        <taxon>Viridiplantae</taxon>
        <taxon>Streptophyta</taxon>
        <taxon>Embryophyta</taxon>
        <taxon>Tracheophyta</taxon>
        <taxon>Spermatophyta</taxon>
        <taxon>Magnoliopsida</taxon>
        <taxon>eudicotyledons</taxon>
        <taxon>Gunneridae</taxon>
        <taxon>Pentapetalae</taxon>
        <taxon>rosids</taxon>
        <taxon>malvids</taxon>
        <taxon>Myrtales</taxon>
        <taxon>Lythraceae</taxon>
        <taxon>Punica</taxon>
    </lineage>
</organism>
<sequence length="129" mass="14372">MFGTIHERLDLSLRSPRNPISLGVVVGASVPSSIFLGCHGRCLTGTYCHRRPAESSDSHCRFPDSFPRTLRLVEEVFVVHKGHRDSRPCLSKGWLRVPLSLTDSQRNSPAPKLVISGTLLLRMSCSMWT</sequence>
<dbReference type="AlphaFoldDB" id="A0A2I0KPQ0"/>
<comment type="caution">
    <text evidence="1">The sequence shown here is derived from an EMBL/GenBank/DDBJ whole genome shotgun (WGS) entry which is preliminary data.</text>
</comment>
<reference evidence="1 2" key="1">
    <citation type="submission" date="2017-11" db="EMBL/GenBank/DDBJ databases">
        <title>De-novo sequencing of pomegranate (Punica granatum L.) genome.</title>
        <authorList>
            <person name="Akparov Z."/>
            <person name="Amiraslanov A."/>
            <person name="Hajiyeva S."/>
            <person name="Abbasov M."/>
            <person name="Kaur K."/>
            <person name="Hamwieh A."/>
            <person name="Solovyev V."/>
            <person name="Salamov A."/>
            <person name="Braich B."/>
            <person name="Kosarev P."/>
            <person name="Mahmoud A."/>
            <person name="Hajiyev E."/>
            <person name="Babayeva S."/>
            <person name="Izzatullayeva V."/>
            <person name="Mammadov A."/>
            <person name="Mammadov A."/>
            <person name="Sharifova S."/>
            <person name="Ojaghi J."/>
            <person name="Eynullazada K."/>
            <person name="Bayramov B."/>
            <person name="Abdulazimova A."/>
            <person name="Shahmuradov I."/>
        </authorList>
    </citation>
    <scope>NUCLEOTIDE SEQUENCE [LARGE SCALE GENOMIC DNA]</scope>
    <source>
        <strain evidence="2">cv. AG2017</strain>
        <tissue evidence="1">Leaf</tissue>
    </source>
</reference>
<protein>
    <submittedName>
        <fullName evidence="1">Uncharacterized protein</fullName>
    </submittedName>
</protein>
<proteinExistence type="predicted"/>
<evidence type="ECO:0000313" key="1">
    <source>
        <dbReference type="EMBL" id="PKI70273.1"/>
    </source>
</evidence>
<accession>A0A2I0KPQ0</accession>
<dbReference type="Proteomes" id="UP000233551">
    <property type="component" value="Unassembled WGS sequence"/>
</dbReference>
<name>A0A2I0KPQ0_PUNGR</name>